<evidence type="ECO:0000313" key="14">
    <source>
        <dbReference type="Proteomes" id="UP000515811"/>
    </source>
</evidence>
<feature type="transmembrane region" description="Helical" evidence="11">
    <location>
        <begin position="112"/>
        <end position="137"/>
    </location>
</feature>
<dbReference type="InterPro" id="IPR047817">
    <property type="entry name" value="ABC2_TM_bact-type"/>
</dbReference>
<dbReference type="InterPro" id="IPR013525">
    <property type="entry name" value="ABC2_TM"/>
</dbReference>
<dbReference type="PROSITE" id="PS51012">
    <property type="entry name" value="ABC_TM2"/>
    <property type="match status" value="1"/>
</dbReference>
<evidence type="ECO:0000256" key="7">
    <source>
        <dbReference type="ARBA" id="ARBA00022903"/>
    </source>
</evidence>
<dbReference type="Pfam" id="PF01061">
    <property type="entry name" value="ABC2_membrane"/>
    <property type="match status" value="1"/>
</dbReference>
<dbReference type="InterPro" id="IPR000412">
    <property type="entry name" value="ABC_2_transport"/>
</dbReference>
<proteinExistence type="inferred from homology"/>
<dbReference type="RefSeq" id="WP_187598087.1">
    <property type="nucleotide sequence ID" value="NZ_CP060714.1"/>
</dbReference>
<dbReference type="PANTHER" id="PTHR30413">
    <property type="entry name" value="INNER MEMBRANE TRANSPORT PERMEASE"/>
    <property type="match status" value="1"/>
</dbReference>
<protein>
    <recommendedName>
        <fullName evidence="11">Transport permease protein</fullName>
    </recommendedName>
</protein>
<accession>A0A7G9RQG7</accession>
<dbReference type="EMBL" id="CP060714">
    <property type="protein sequence ID" value="QNN57842.1"/>
    <property type="molecule type" value="Genomic_DNA"/>
</dbReference>
<evidence type="ECO:0000256" key="8">
    <source>
        <dbReference type="ARBA" id="ARBA00022989"/>
    </source>
</evidence>
<keyword evidence="5" id="KW-0762">Sugar transport</keyword>
<sequence length="266" mass="29316">MGTFLSELAQLWRLRGLVAVLTRREVVARYQGSAAGVLWAYIQPLLTVAAYYLVFDVVFAMRLGEHAPTTRVGTYLIVGSLAWMAFCDAFGRGTNSLLDAGGLLQKNALPPIIFPARTVLASTVVFGPMLLLLTLAYAPVHHFALPVIAVIPLLLLQVMMTFVLAYLFAIMAAALRDTVQMVGFALQIGIFVSPVLFPMTMFPAAWRWVLWINPMTPVVSGWQTILLQGAWPSWHVWLALVLWIGGAAALLSVAVRRSHDQLVDWL</sequence>
<keyword evidence="6 11" id="KW-0812">Transmembrane</keyword>
<feature type="transmembrane region" description="Helical" evidence="11">
    <location>
        <begin position="38"/>
        <end position="60"/>
    </location>
</feature>
<dbReference type="PANTHER" id="PTHR30413:SF10">
    <property type="entry name" value="CAPSULE POLYSACCHARIDE EXPORT INNER-MEMBRANE PROTEIN CTRC"/>
    <property type="match status" value="1"/>
</dbReference>
<evidence type="ECO:0000259" key="12">
    <source>
        <dbReference type="PROSITE" id="PS51012"/>
    </source>
</evidence>
<dbReference type="GO" id="GO:0015920">
    <property type="term" value="P:lipopolysaccharide transport"/>
    <property type="evidence" value="ECO:0007669"/>
    <property type="project" value="TreeGrafter"/>
</dbReference>
<name>A0A7G9RQG7_9BURK</name>
<evidence type="ECO:0000256" key="3">
    <source>
        <dbReference type="ARBA" id="ARBA00022448"/>
    </source>
</evidence>
<dbReference type="GO" id="GO:0043190">
    <property type="term" value="C:ATP-binding cassette (ABC) transporter complex"/>
    <property type="evidence" value="ECO:0007669"/>
    <property type="project" value="InterPro"/>
</dbReference>
<evidence type="ECO:0000313" key="13">
    <source>
        <dbReference type="EMBL" id="QNN57842.1"/>
    </source>
</evidence>
<dbReference type="AlphaFoldDB" id="A0A7G9RQG7"/>
<evidence type="ECO:0000256" key="5">
    <source>
        <dbReference type="ARBA" id="ARBA00022597"/>
    </source>
</evidence>
<dbReference type="KEGG" id="drg:H9K76_02865"/>
<keyword evidence="10 11" id="KW-0472">Membrane</keyword>
<feature type="transmembrane region" description="Helical" evidence="11">
    <location>
        <begin position="143"/>
        <end position="169"/>
    </location>
</feature>
<dbReference type="GO" id="GO:0140359">
    <property type="term" value="F:ABC-type transporter activity"/>
    <property type="evidence" value="ECO:0007669"/>
    <property type="project" value="InterPro"/>
</dbReference>
<reference evidence="13 14" key="1">
    <citation type="submission" date="2020-08" db="EMBL/GenBank/DDBJ databases">
        <title>Genome sequence of Diaphorobacter ruginosibacter DSM 27467T.</title>
        <authorList>
            <person name="Hyun D.-W."/>
            <person name="Bae J.-W."/>
        </authorList>
    </citation>
    <scope>NUCLEOTIDE SEQUENCE [LARGE SCALE GENOMIC DNA]</scope>
    <source>
        <strain evidence="13 14">DSM 27467</strain>
    </source>
</reference>
<comment type="similarity">
    <text evidence="2 11">Belongs to the ABC-2 integral membrane protein family.</text>
</comment>
<dbReference type="Proteomes" id="UP000515811">
    <property type="component" value="Chromosome"/>
</dbReference>
<gene>
    <name evidence="13" type="ORF">H9K76_02865</name>
</gene>
<keyword evidence="3 11" id="KW-0813">Transport</keyword>
<comment type="subcellular location">
    <subcellularLocation>
        <location evidence="11">Cell inner membrane</location>
        <topology evidence="11">Multi-pass membrane protein</topology>
    </subcellularLocation>
    <subcellularLocation>
        <location evidence="1">Cell membrane</location>
        <topology evidence="1">Multi-pass membrane protein</topology>
    </subcellularLocation>
</comment>
<feature type="transmembrane region" description="Helical" evidence="11">
    <location>
        <begin position="72"/>
        <end position="91"/>
    </location>
</feature>
<feature type="transmembrane region" description="Helical" evidence="11">
    <location>
        <begin position="234"/>
        <end position="255"/>
    </location>
</feature>
<keyword evidence="9" id="KW-0625">Polysaccharide transport</keyword>
<dbReference type="GO" id="GO:0015774">
    <property type="term" value="P:polysaccharide transport"/>
    <property type="evidence" value="ECO:0007669"/>
    <property type="project" value="UniProtKB-KW"/>
</dbReference>
<evidence type="ECO:0000256" key="2">
    <source>
        <dbReference type="ARBA" id="ARBA00007783"/>
    </source>
</evidence>
<evidence type="ECO:0000256" key="11">
    <source>
        <dbReference type="RuleBase" id="RU361157"/>
    </source>
</evidence>
<keyword evidence="4 11" id="KW-1003">Cell membrane</keyword>
<feature type="domain" description="ABC transmembrane type-2" evidence="12">
    <location>
        <begin position="35"/>
        <end position="261"/>
    </location>
</feature>
<organism evidence="13 14">
    <name type="scientific">Diaphorobacter ruginosibacter</name>
    <dbReference type="NCBI Taxonomy" id="1715720"/>
    <lineage>
        <taxon>Bacteria</taxon>
        <taxon>Pseudomonadati</taxon>
        <taxon>Pseudomonadota</taxon>
        <taxon>Betaproteobacteria</taxon>
        <taxon>Burkholderiales</taxon>
        <taxon>Comamonadaceae</taxon>
        <taxon>Diaphorobacter</taxon>
    </lineage>
</organism>
<feature type="transmembrane region" description="Helical" evidence="11">
    <location>
        <begin position="181"/>
        <end position="206"/>
    </location>
</feature>
<keyword evidence="8 11" id="KW-1133">Transmembrane helix</keyword>
<keyword evidence="14" id="KW-1185">Reference proteome</keyword>
<evidence type="ECO:0000256" key="1">
    <source>
        <dbReference type="ARBA" id="ARBA00004651"/>
    </source>
</evidence>
<dbReference type="PIRSF" id="PIRSF006648">
    <property type="entry name" value="DrrB"/>
    <property type="match status" value="1"/>
</dbReference>
<evidence type="ECO:0000256" key="6">
    <source>
        <dbReference type="ARBA" id="ARBA00022692"/>
    </source>
</evidence>
<evidence type="ECO:0000256" key="4">
    <source>
        <dbReference type="ARBA" id="ARBA00022475"/>
    </source>
</evidence>
<evidence type="ECO:0000256" key="9">
    <source>
        <dbReference type="ARBA" id="ARBA00023047"/>
    </source>
</evidence>
<keyword evidence="7" id="KW-0972">Capsule biogenesis/degradation</keyword>
<evidence type="ECO:0000256" key="10">
    <source>
        <dbReference type="ARBA" id="ARBA00023136"/>
    </source>
</evidence>